<gene>
    <name evidence="2" type="ORF">PORUE0001_1215</name>
</gene>
<evidence type="ECO:0008006" key="4">
    <source>
        <dbReference type="Google" id="ProtNLM"/>
    </source>
</evidence>
<keyword evidence="1" id="KW-1133">Transmembrane helix</keyword>
<keyword evidence="1" id="KW-0812">Transmembrane</keyword>
<dbReference type="Proteomes" id="UP000003303">
    <property type="component" value="Unassembled WGS sequence"/>
</dbReference>
<dbReference type="OrthoDB" id="1082467at2"/>
<reference evidence="2 3" key="1">
    <citation type="submission" date="2009-04" db="EMBL/GenBank/DDBJ databases">
        <authorList>
            <person name="Sebastian Y."/>
            <person name="Madupu R."/>
            <person name="Durkin A.S."/>
            <person name="Torralba M."/>
            <person name="Methe B."/>
            <person name="Sutton G.G."/>
            <person name="Strausberg R.L."/>
            <person name="Nelson K.E."/>
        </authorList>
    </citation>
    <scope>NUCLEOTIDE SEQUENCE [LARGE SCALE GENOMIC DNA]</scope>
    <source>
        <strain evidence="2 3">60-3</strain>
    </source>
</reference>
<feature type="transmembrane region" description="Helical" evidence="1">
    <location>
        <begin position="77"/>
        <end position="99"/>
    </location>
</feature>
<sequence length="134" mass="15049">MNRQTRTAFLWAFIPMGYIFHTLCELMPLFAGLSIATEEMTTEMLPAMTTFTGSALYLVPLVGLLCSCYGKRRWSTIVSFVLACLTLLLNICHLCTDLLPHFTWAQAAILPFVCVIAALLVIDLWKELRTSKAQ</sequence>
<dbReference type="EMBL" id="ACLR01000088">
    <property type="protein sequence ID" value="EEK17272.1"/>
    <property type="molecule type" value="Genomic_DNA"/>
</dbReference>
<feature type="transmembrane region" description="Helical" evidence="1">
    <location>
        <begin position="9"/>
        <end position="31"/>
    </location>
</feature>
<evidence type="ECO:0000256" key="1">
    <source>
        <dbReference type="SAM" id="Phobius"/>
    </source>
</evidence>
<keyword evidence="1" id="KW-0472">Membrane</keyword>
<proteinExistence type="predicted"/>
<protein>
    <recommendedName>
        <fullName evidence="4">DoxX family protein</fullName>
    </recommendedName>
</protein>
<dbReference type="RefSeq" id="WP_007364847.1">
    <property type="nucleotide sequence ID" value="NZ_ACLR01000088.1"/>
</dbReference>
<dbReference type="AlphaFoldDB" id="C2MAE1"/>
<accession>C2MAE1</accession>
<evidence type="ECO:0000313" key="3">
    <source>
        <dbReference type="Proteomes" id="UP000003303"/>
    </source>
</evidence>
<feature type="transmembrane region" description="Helical" evidence="1">
    <location>
        <begin position="51"/>
        <end position="70"/>
    </location>
</feature>
<comment type="caution">
    <text evidence="2">The sequence shown here is derived from an EMBL/GenBank/DDBJ whole genome shotgun (WGS) entry which is preliminary data.</text>
</comment>
<organism evidence="2 3">
    <name type="scientific">Porphyromonas uenonis 60-3</name>
    <dbReference type="NCBI Taxonomy" id="596327"/>
    <lineage>
        <taxon>Bacteria</taxon>
        <taxon>Pseudomonadati</taxon>
        <taxon>Bacteroidota</taxon>
        <taxon>Bacteroidia</taxon>
        <taxon>Bacteroidales</taxon>
        <taxon>Porphyromonadaceae</taxon>
        <taxon>Porphyromonas</taxon>
    </lineage>
</organism>
<keyword evidence="3" id="KW-1185">Reference proteome</keyword>
<dbReference type="STRING" id="596327.PORUE0001_1215"/>
<evidence type="ECO:0000313" key="2">
    <source>
        <dbReference type="EMBL" id="EEK17272.1"/>
    </source>
</evidence>
<name>C2MAE1_9PORP</name>
<feature type="transmembrane region" description="Helical" evidence="1">
    <location>
        <begin position="105"/>
        <end position="125"/>
    </location>
</feature>